<dbReference type="SMART" id="SM00353">
    <property type="entry name" value="HLH"/>
    <property type="match status" value="1"/>
</dbReference>
<dbReference type="AlphaFoldDB" id="A0A1Q3FY04"/>
<evidence type="ECO:0000313" key="13">
    <source>
        <dbReference type="EMBL" id="JAV32449.1"/>
    </source>
</evidence>
<evidence type="ECO:0000259" key="12">
    <source>
        <dbReference type="PROSITE" id="PS50888"/>
    </source>
</evidence>
<feature type="compositionally biased region" description="Basic residues" evidence="11">
    <location>
        <begin position="173"/>
        <end position="184"/>
    </location>
</feature>
<proteinExistence type="inferred from homology"/>
<dbReference type="GO" id="GO:0003677">
    <property type="term" value="F:DNA binding"/>
    <property type="evidence" value="ECO:0007669"/>
    <property type="project" value="UniProtKB-KW"/>
</dbReference>
<evidence type="ECO:0000256" key="7">
    <source>
        <dbReference type="ARBA" id="ARBA00023159"/>
    </source>
</evidence>
<dbReference type="GO" id="GO:0003700">
    <property type="term" value="F:DNA-binding transcription factor activity"/>
    <property type="evidence" value="ECO:0007669"/>
    <property type="project" value="TreeGrafter"/>
</dbReference>
<dbReference type="PANTHER" id="PTHR10328">
    <property type="entry name" value="PROTEIN MAX MYC-ASSOCIATED FACTOR X"/>
    <property type="match status" value="1"/>
</dbReference>
<evidence type="ECO:0000256" key="1">
    <source>
        <dbReference type="ARBA" id="ARBA00007628"/>
    </source>
</evidence>
<sequence length="184" mass="20810">MRLYEEQNSYDNMSDDDRDIDIDSDEGEDSDNTKSQPRNSSGGQFYSQAEKRAHHNALERKRRDHIKDSFTSLRDSVPSLQGEKASRAQILKKAAEYIQFMRRKNNSHQQDIDDLKRQNSLLETQIRSLEQARATGNFGEGSDLGLGMNDSSRESDSSDVDDGGSNNGSVGIHRSKKMKTNSNY</sequence>
<comment type="similarity">
    <text evidence="1">Belongs to the MAX family.</text>
</comment>
<feature type="compositionally biased region" description="Basic and acidic residues" evidence="11">
    <location>
        <begin position="56"/>
        <end position="68"/>
    </location>
</feature>
<accession>A0A1Q3FY04</accession>
<dbReference type="GO" id="GO:0090575">
    <property type="term" value="C:RNA polymerase II transcription regulator complex"/>
    <property type="evidence" value="ECO:0007669"/>
    <property type="project" value="TreeGrafter"/>
</dbReference>
<keyword evidence="7" id="KW-0010">Activator</keyword>
<dbReference type="PANTHER" id="PTHR10328:SF3">
    <property type="entry name" value="PROTEIN MAX"/>
    <property type="match status" value="1"/>
</dbReference>
<dbReference type="GO" id="GO:0045944">
    <property type="term" value="P:positive regulation of transcription by RNA polymerase II"/>
    <property type="evidence" value="ECO:0007669"/>
    <property type="project" value="TreeGrafter"/>
</dbReference>
<keyword evidence="4" id="KW-0597">Phosphoprotein</keyword>
<evidence type="ECO:0000256" key="9">
    <source>
        <dbReference type="ARBA" id="ARBA00023242"/>
    </source>
</evidence>
<dbReference type="CDD" id="cd11406">
    <property type="entry name" value="bHLHzip_Max"/>
    <property type="match status" value="1"/>
</dbReference>
<keyword evidence="5" id="KW-0805">Transcription regulation</keyword>
<evidence type="ECO:0000256" key="8">
    <source>
        <dbReference type="ARBA" id="ARBA00023163"/>
    </source>
</evidence>
<feature type="region of interest" description="Disordered" evidence="11">
    <location>
        <begin position="131"/>
        <end position="184"/>
    </location>
</feature>
<dbReference type="PROSITE" id="PS50888">
    <property type="entry name" value="BHLH"/>
    <property type="match status" value="1"/>
</dbReference>
<feature type="compositionally biased region" description="Polar residues" evidence="11">
    <location>
        <begin position="33"/>
        <end position="47"/>
    </location>
</feature>
<evidence type="ECO:0000256" key="4">
    <source>
        <dbReference type="ARBA" id="ARBA00022553"/>
    </source>
</evidence>
<evidence type="ECO:0000256" key="3">
    <source>
        <dbReference type="ARBA" id="ARBA00022491"/>
    </source>
</evidence>
<name>A0A1Q3FY04_CULTA</name>
<organism evidence="13">
    <name type="scientific">Culex tarsalis</name>
    <name type="common">Encephalitis mosquito</name>
    <dbReference type="NCBI Taxonomy" id="7177"/>
    <lineage>
        <taxon>Eukaryota</taxon>
        <taxon>Metazoa</taxon>
        <taxon>Ecdysozoa</taxon>
        <taxon>Arthropoda</taxon>
        <taxon>Hexapoda</taxon>
        <taxon>Insecta</taxon>
        <taxon>Pterygota</taxon>
        <taxon>Neoptera</taxon>
        <taxon>Endopterygota</taxon>
        <taxon>Diptera</taxon>
        <taxon>Nematocera</taxon>
        <taxon>Culicoidea</taxon>
        <taxon>Culicidae</taxon>
        <taxon>Culicinae</taxon>
        <taxon>Culicini</taxon>
        <taxon>Culex</taxon>
        <taxon>Culex</taxon>
    </lineage>
</organism>
<dbReference type="Pfam" id="PF00010">
    <property type="entry name" value="HLH"/>
    <property type="match status" value="1"/>
</dbReference>
<dbReference type="GO" id="GO:0046983">
    <property type="term" value="F:protein dimerization activity"/>
    <property type="evidence" value="ECO:0007669"/>
    <property type="project" value="InterPro"/>
</dbReference>
<reference evidence="13" key="1">
    <citation type="submission" date="2017-01" db="EMBL/GenBank/DDBJ databases">
        <title>A deep insight into the sialotranscriptome of adult male and female Cluex tarsalis mosquitoes.</title>
        <authorList>
            <person name="Ribeiro J.M."/>
            <person name="Moreira F."/>
            <person name="Bernard K.A."/>
            <person name="Calvo E."/>
        </authorList>
    </citation>
    <scope>NUCLEOTIDE SEQUENCE</scope>
    <source>
        <strain evidence="13">Kern County</strain>
        <tissue evidence="13">Salivary glands</tissue>
    </source>
</reference>
<evidence type="ECO:0000256" key="11">
    <source>
        <dbReference type="SAM" id="MobiDB-lite"/>
    </source>
</evidence>
<keyword evidence="8" id="KW-0804">Transcription</keyword>
<feature type="compositionally biased region" description="Polar residues" evidence="11">
    <location>
        <begin position="1"/>
        <end position="12"/>
    </location>
</feature>
<evidence type="ECO:0000256" key="6">
    <source>
        <dbReference type="ARBA" id="ARBA00023125"/>
    </source>
</evidence>
<protein>
    <recommendedName>
        <fullName evidence="2">Protein max</fullName>
    </recommendedName>
    <alternativeName>
        <fullName evidence="10">Myc-associated factor X</fullName>
    </alternativeName>
</protein>
<dbReference type="InterPro" id="IPR011598">
    <property type="entry name" value="bHLH_dom"/>
</dbReference>
<dbReference type="InterPro" id="IPR036638">
    <property type="entry name" value="HLH_DNA-bd_sf"/>
</dbReference>
<evidence type="ECO:0000256" key="10">
    <source>
        <dbReference type="ARBA" id="ARBA00029944"/>
    </source>
</evidence>
<keyword evidence="3" id="KW-0678">Repressor</keyword>
<dbReference type="SUPFAM" id="SSF47459">
    <property type="entry name" value="HLH, helix-loop-helix DNA-binding domain"/>
    <property type="match status" value="1"/>
</dbReference>
<keyword evidence="6" id="KW-0238">DNA-binding</keyword>
<keyword evidence="9" id="KW-0539">Nucleus</keyword>
<evidence type="ECO:0000256" key="5">
    <source>
        <dbReference type="ARBA" id="ARBA00023015"/>
    </source>
</evidence>
<dbReference type="EMBL" id="GFDL01002596">
    <property type="protein sequence ID" value="JAV32449.1"/>
    <property type="molecule type" value="Transcribed_RNA"/>
</dbReference>
<evidence type="ECO:0000256" key="2">
    <source>
        <dbReference type="ARBA" id="ARBA00017633"/>
    </source>
</evidence>
<feature type="region of interest" description="Disordered" evidence="11">
    <location>
        <begin position="1"/>
        <end position="86"/>
    </location>
</feature>
<dbReference type="FunFam" id="4.10.280.10:FF:000023">
    <property type="entry name" value="MAX isoform 13"/>
    <property type="match status" value="1"/>
</dbReference>
<feature type="domain" description="BHLH" evidence="12">
    <location>
        <begin position="50"/>
        <end position="101"/>
    </location>
</feature>
<feature type="compositionally biased region" description="Acidic residues" evidence="11">
    <location>
        <begin position="13"/>
        <end position="30"/>
    </location>
</feature>
<dbReference type="Gene3D" id="4.10.280.10">
    <property type="entry name" value="Helix-loop-helix DNA-binding domain"/>
    <property type="match status" value="1"/>
</dbReference>